<dbReference type="AlphaFoldDB" id="A0AAJ5W0T7"/>
<dbReference type="EMBL" id="CP119321">
    <property type="protein sequence ID" value="WEK12541.1"/>
    <property type="molecule type" value="Genomic_DNA"/>
</dbReference>
<proteinExistence type="predicted"/>
<evidence type="ECO:0000313" key="1">
    <source>
        <dbReference type="EMBL" id="WEK12541.1"/>
    </source>
</evidence>
<sequence>MTLIRRAARRTSVHTGVVLSTAVLLASVLLPNGGAVASTASTTQTASPASAGLGELTEAPALPLVTIVGSARVGVELTADPGSWPEGASFDYQWLVGGVAVDDATAAAFTPRAADVGKTVQVTVTGAVPGSETISVTSEPTEAVDYGVLSASSLPVISGTVQVGKVVTASAVWWTPSALTSYSWYIDGEWAGGAQRTYFIRPADAGKELTVRVSGFASGYRATSVGSVPVTVAYAELTAPIPTITGSVRIDEVLTVQAGEWTAGTSLRYQWSVDGAPIEGATGTSYTVRHADADKTITVAVSGTKYGYAPVTATSAPTSPVGYGILHAPKPIISGAARVGVTLKVKVGSWTAGSTLSYQWFVGGQPRQGATGTTLALQPSDLGKRISFAVTGSLAGHKTTHVVSAETAAVSPGTLVTAVPTIRGTAKHGVILTAKPGAWSAGTTLSYAWYVGGSRVAGATSASFTPTKAHIGQIVKVKVTGRRAGYTAVTTTSAATKPVAEKSVFRLKTPDITGTPKVGRQLLVSTTVWVPEIRYQWYVGGKAVAGATREIFVPRTGDRGKAITCKVTIRKPGWVSVTKTSEPTAKVR</sequence>
<accession>A0AAJ5W0T7</accession>
<organism evidence="1 2">
    <name type="scientific">Candidatus Microbacterium phytovorans</name>
    <dbReference type="NCBI Taxonomy" id="3121374"/>
    <lineage>
        <taxon>Bacteria</taxon>
        <taxon>Bacillati</taxon>
        <taxon>Actinomycetota</taxon>
        <taxon>Actinomycetes</taxon>
        <taxon>Micrococcales</taxon>
        <taxon>Microbacteriaceae</taxon>
        <taxon>Microbacterium</taxon>
    </lineage>
</organism>
<dbReference type="Gene3D" id="2.60.40.2700">
    <property type="match status" value="6"/>
</dbReference>
<reference evidence="1" key="1">
    <citation type="submission" date="2023-03" db="EMBL/GenBank/DDBJ databases">
        <title>Andean soil-derived lignocellulolytic bacterial consortium as a source of novel taxa and putative plastic-active enzymes.</title>
        <authorList>
            <person name="Diaz-Garcia L."/>
            <person name="Chuvochina M."/>
            <person name="Feuerriegel G."/>
            <person name="Bunk B."/>
            <person name="Sproer C."/>
            <person name="Streit W.R."/>
            <person name="Rodriguez L.M."/>
            <person name="Overmann J."/>
            <person name="Jimenez D.J."/>
        </authorList>
    </citation>
    <scope>NUCLEOTIDE SEQUENCE</scope>
    <source>
        <strain evidence="1">MAG 4610</strain>
    </source>
</reference>
<evidence type="ECO:0000313" key="2">
    <source>
        <dbReference type="Proteomes" id="UP001213972"/>
    </source>
</evidence>
<protein>
    <recommendedName>
        <fullName evidence="3">Ig-like domain-containing protein</fullName>
    </recommendedName>
</protein>
<evidence type="ECO:0008006" key="3">
    <source>
        <dbReference type="Google" id="ProtNLM"/>
    </source>
</evidence>
<name>A0AAJ5W0T7_9MICO</name>
<dbReference type="Proteomes" id="UP001213972">
    <property type="component" value="Chromosome"/>
</dbReference>
<gene>
    <name evidence="1" type="ORF">P0Y48_08625</name>
</gene>